<comment type="catalytic activity">
    <reaction evidence="6">
        <text>L-threonyl-[protein] + ATP = O-phospho-L-threonyl-[protein] + ADP + H(+)</text>
        <dbReference type="Rhea" id="RHEA:46608"/>
        <dbReference type="Rhea" id="RHEA-COMP:11060"/>
        <dbReference type="Rhea" id="RHEA-COMP:11605"/>
        <dbReference type="ChEBI" id="CHEBI:15378"/>
        <dbReference type="ChEBI" id="CHEBI:30013"/>
        <dbReference type="ChEBI" id="CHEBI:30616"/>
        <dbReference type="ChEBI" id="CHEBI:61977"/>
        <dbReference type="ChEBI" id="CHEBI:456216"/>
        <dbReference type="EC" id="2.7.11.1"/>
    </reaction>
</comment>
<dbReference type="PROSITE" id="PS00107">
    <property type="entry name" value="PROTEIN_KINASE_ATP"/>
    <property type="match status" value="2"/>
</dbReference>
<dbReference type="InterPro" id="IPR017441">
    <property type="entry name" value="Protein_kinase_ATP_BS"/>
</dbReference>
<dbReference type="Pfam" id="PF00069">
    <property type="entry name" value="Pkinase"/>
    <property type="match status" value="2"/>
</dbReference>
<feature type="region of interest" description="Disordered" evidence="9">
    <location>
        <begin position="696"/>
        <end position="735"/>
    </location>
</feature>
<keyword evidence="3 8" id="KW-0547">Nucleotide-binding</keyword>
<feature type="region of interest" description="Disordered" evidence="9">
    <location>
        <begin position="958"/>
        <end position="983"/>
    </location>
</feature>
<proteinExistence type="predicted"/>
<evidence type="ECO:0000256" key="6">
    <source>
        <dbReference type="ARBA" id="ARBA00047899"/>
    </source>
</evidence>
<evidence type="ECO:0000256" key="7">
    <source>
        <dbReference type="ARBA" id="ARBA00048679"/>
    </source>
</evidence>
<dbReference type="Proteomes" id="UP000238823">
    <property type="component" value="Unassembled WGS sequence"/>
</dbReference>
<dbReference type="PROSITE" id="PS00108">
    <property type="entry name" value="PROTEIN_KINASE_ST"/>
    <property type="match status" value="2"/>
</dbReference>
<dbReference type="PANTHER" id="PTHR43289">
    <property type="entry name" value="MITOGEN-ACTIVATED PROTEIN KINASE KINASE KINASE 20-RELATED"/>
    <property type="match status" value="1"/>
</dbReference>
<dbReference type="InterPro" id="IPR008271">
    <property type="entry name" value="Ser/Thr_kinase_AS"/>
</dbReference>
<dbReference type="PROSITE" id="PS50011">
    <property type="entry name" value="PROTEIN_KINASE_DOM"/>
    <property type="match status" value="2"/>
</dbReference>
<evidence type="ECO:0000256" key="4">
    <source>
        <dbReference type="ARBA" id="ARBA00022777"/>
    </source>
</evidence>
<gene>
    <name evidence="11" type="primary">prkC_20</name>
    <name evidence="11" type="ORF">ENSA7_28130</name>
</gene>
<dbReference type="EMBL" id="PVNL01000054">
    <property type="protein sequence ID" value="PRQ07420.1"/>
    <property type="molecule type" value="Genomic_DNA"/>
</dbReference>
<dbReference type="SUPFAM" id="SSF56112">
    <property type="entry name" value="Protein kinase-like (PK-like)"/>
    <property type="match status" value="2"/>
</dbReference>
<accession>A0A2S9YQR3</accession>
<evidence type="ECO:0000313" key="12">
    <source>
        <dbReference type="Proteomes" id="UP000238823"/>
    </source>
</evidence>
<keyword evidence="1" id="KW-0723">Serine/threonine-protein kinase</keyword>
<dbReference type="Gene3D" id="3.30.200.20">
    <property type="entry name" value="Phosphorylase Kinase, domain 1"/>
    <property type="match status" value="2"/>
</dbReference>
<feature type="binding site" evidence="8">
    <location>
        <position position="46"/>
    </location>
    <ligand>
        <name>ATP</name>
        <dbReference type="ChEBI" id="CHEBI:30616"/>
    </ligand>
</feature>
<dbReference type="GO" id="GO:0106310">
    <property type="term" value="F:protein serine kinase activity"/>
    <property type="evidence" value="ECO:0007669"/>
    <property type="project" value="RHEA"/>
</dbReference>
<name>A0A2S9YQR3_9BACT</name>
<evidence type="ECO:0000256" key="3">
    <source>
        <dbReference type="ARBA" id="ARBA00022741"/>
    </source>
</evidence>
<dbReference type="RefSeq" id="WP_106089829.1">
    <property type="nucleotide sequence ID" value="NZ_PVNL01000054.1"/>
</dbReference>
<dbReference type="Gene3D" id="1.10.510.10">
    <property type="entry name" value="Transferase(Phosphotransferase) domain 1"/>
    <property type="match status" value="2"/>
</dbReference>
<dbReference type="CDD" id="cd14014">
    <property type="entry name" value="STKc_PknB_like"/>
    <property type="match status" value="2"/>
</dbReference>
<evidence type="ECO:0000256" key="9">
    <source>
        <dbReference type="SAM" id="MobiDB-lite"/>
    </source>
</evidence>
<keyword evidence="4 11" id="KW-0418">Kinase</keyword>
<dbReference type="InterPro" id="IPR011009">
    <property type="entry name" value="Kinase-like_dom_sf"/>
</dbReference>
<feature type="compositionally biased region" description="Low complexity" evidence="9">
    <location>
        <begin position="711"/>
        <end position="722"/>
    </location>
</feature>
<dbReference type="GO" id="GO:0004674">
    <property type="term" value="F:protein serine/threonine kinase activity"/>
    <property type="evidence" value="ECO:0007669"/>
    <property type="project" value="UniProtKB-KW"/>
</dbReference>
<feature type="binding site" evidence="8">
    <location>
        <position position="379"/>
    </location>
    <ligand>
        <name>ATP</name>
        <dbReference type="ChEBI" id="CHEBI:30616"/>
    </ligand>
</feature>
<feature type="compositionally biased region" description="Basic and acidic residues" evidence="9">
    <location>
        <begin position="726"/>
        <end position="735"/>
    </location>
</feature>
<evidence type="ECO:0000256" key="8">
    <source>
        <dbReference type="PROSITE-ProRule" id="PRU10141"/>
    </source>
</evidence>
<feature type="domain" description="Protein kinase" evidence="10">
    <location>
        <begin position="350"/>
        <end position="619"/>
    </location>
</feature>
<evidence type="ECO:0000256" key="5">
    <source>
        <dbReference type="ARBA" id="ARBA00022840"/>
    </source>
</evidence>
<dbReference type="GO" id="GO:0005524">
    <property type="term" value="F:ATP binding"/>
    <property type="evidence" value="ECO:0007669"/>
    <property type="project" value="UniProtKB-UniRule"/>
</dbReference>
<sequence length="983" mass="104489">MPAPLEAMIGQVLDDHYRLDALLGAGGMGAVYRARHTSLQRDVAIKVLHPDIGGDPSISKRFDREAHSASRLDHPNCVRVSDFGTTSAGVKYLVMDLLEGRELGASLGKPWDPVDACEVLDQILAGLEHAHHCGIVHRDLKPENVFMVVDLRGQQVAKIVDFGIAKLLDADGAAEVLTRAGMVFGTPRYMSPEQAAGGKVDERSDLYSAGLLAFELLSGKPPFDSDDLAGILRMQIMAPPPPLPDSVPAPLAAWVESLLEKSRHQRPASAELARAQLTELRERLRERSTTVGGADGQTDPPIDALGATNEFAAATDLTAATGELPQAAPAHAPLPSKPEHMPGHMVAGRFRLIALLGVGGMGAVFRAEDTQTGTPVAVKILHAALADDEELAARFEREAQTASELDHPNIVPVFTHGTTPGAGNVAHYLVMPLLEGMELRELIESGLGVEPVRAAHLVLQLLSALAHAHAHQVVHRDLKPENVFVIRDPAGNEYIQLVDFGLAKVAEAATSRRALTQFGQVFGTPAYMSPEQCRGEVVDARTDIYATGVILYELLAGHPPFISTDPVTLLRMQLASEPPALPLRVPVALRELVADLLIKDRDRRVPDAITAIAGIEAALMGPGSIAEPAPTASGATMFWDDPAGASGPAPQAILPPLPPPSMVAPGPRKIPRGWVIGGVGVLAILILIALLPTDSGSENADPDEPAVATTNSASASANANNGDSDDPQRGERPKPDAKVYLEIDRLLIAKDSAAALQVIAQARDEFPDDGGLLWRDGRALALAGGDANRVTALHRYAEAAASEASLAKQTEFEAELRNLLRDKKLRSVAIDVAVRELGGLGHTFLLEVINDETASLGYVTRHRIIDELQHDPSMVARMDLRRQLALDLAEAAGSPTPCVAFSKTLDTIANSDDPYYLDALHNRSLTIPATPGPGEADSACVGLDAKLAQVQGQLAANHPEAAAKATQTAKKKKKKNNGFRGLF</sequence>
<evidence type="ECO:0000259" key="10">
    <source>
        <dbReference type="PROSITE" id="PS50011"/>
    </source>
</evidence>
<evidence type="ECO:0000256" key="2">
    <source>
        <dbReference type="ARBA" id="ARBA00022679"/>
    </source>
</evidence>
<dbReference type="OrthoDB" id="9779541at2"/>
<dbReference type="FunFam" id="3.30.200.20:FF:000035">
    <property type="entry name" value="Serine/threonine protein kinase Stk1"/>
    <property type="match status" value="1"/>
</dbReference>
<dbReference type="AlphaFoldDB" id="A0A2S9YQR3"/>
<feature type="domain" description="Protein kinase" evidence="10">
    <location>
        <begin position="17"/>
        <end position="284"/>
    </location>
</feature>
<dbReference type="EC" id="2.7.11.1" evidence="11"/>
<keyword evidence="5 8" id="KW-0067">ATP-binding</keyword>
<reference evidence="11 12" key="1">
    <citation type="submission" date="2018-03" db="EMBL/GenBank/DDBJ databases">
        <title>Draft Genome Sequences of the Obligatory Marine Myxobacteria Enhygromyxa salina SWB007.</title>
        <authorList>
            <person name="Poehlein A."/>
            <person name="Moghaddam J.A."/>
            <person name="Harms H."/>
            <person name="Alanjari M."/>
            <person name="Koenig G.M."/>
            <person name="Daniel R."/>
            <person name="Schaeberle T.F."/>
        </authorList>
    </citation>
    <scope>NUCLEOTIDE SEQUENCE [LARGE SCALE GENOMIC DNA]</scope>
    <source>
        <strain evidence="11 12">SWB007</strain>
    </source>
</reference>
<keyword evidence="2 11" id="KW-0808">Transferase</keyword>
<comment type="caution">
    <text evidence="11">The sequence shown here is derived from an EMBL/GenBank/DDBJ whole genome shotgun (WGS) entry which is preliminary data.</text>
</comment>
<dbReference type="PANTHER" id="PTHR43289:SF6">
    <property type="entry name" value="SERINE_THREONINE-PROTEIN KINASE NEKL-3"/>
    <property type="match status" value="1"/>
</dbReference>
<dbReference type="SMART" id="SM00220">
    <property type="entry name" value="S_TKc"/>
    <property type="match status" value="2"/>
</dbReference>
<organism evidence="11 12">
    <name type="scientific">Enhygromyxa salina</name>
    <dbReference type="NCBI Taxonomy" id="215803"/>
    <lineage>
        <taxon>Bacteria</taxon>
        <taxon>Pseudomonadati</taxon>
        <taxon>Myxococcota</taxon>
        <taxon>Polyangia</taxon>
        <taxon>Nannocystales</taxon>
        <taxon>Nannocystaceae</taxon>
        <taxon>Enhygromyxa</taxon>
    </lineage>
</organism>
<evidence type="ECO:0000313" key="11">
    <source>
        <dbReference type="EMBL" id="PRQ07420.1"/>
    </source>
</evidence>
<protein>
    <submittedName>
        <fullName evidence="11">Serine/threonine-protein kinase PrkC</fullName>
        <ecNumber evidence="11">2.7.11.1</ecNumber>
    </submittedName>
</protein>
<evidence type="ECO:0000256" key="1">
    <source>
        <dbReference type="ARBA" id="ARBA00022527"/>
    </source>
</evidence>
<comment type="catalytic activity">
    <reaction evidence="7">
        <text>L-seryl-[protein] + ATP = O-phospho-L-seryl-[protein] + ADP + H(+)</text>
        <dbReference type="Rhea" id="RHEA:17989"/>
        <dbReference type="Rhea" id="RHEA-COMP:9863"/>
        <dbReference type="Rhea" id="RHEA-COMP:11604"/>
        <dbReference type="ChEBI" id="CHEBI:15378"/>
        <dbReference type="ChEBI" id="CHEBI:29999"/>
        <dbReference type="ChEBI" id="CHEBI:30616"/>
        <dbReference type="ChEBI" id="CHEBI:83421"/>
        <dbReference type="ChEBI" id="CHEBI:456216"/>
        <dbReference type="EC" id="2.7.11.1"/>
    </reaction>
</comment>
<dbReference type="InterPro" id="IPR000719">
    <property type="entry name" value="Prot_kinase_dom"/>
</dbReference>